<feature type="compositionally biased region" description="Polar residues" evidence="1">
    <location>
        <begin position="591"/>
        <end position="605"/>
    </location>
</feature>
<feature type="compositionally biased region" description="Polar residues" evidence="1">
    <location>
        <begin position="879"/>
        <end position="912"/>
    </location>
</feature>
<dbReference type="Proteomes" id="UP000198287">
    <property type="component" value="Unassembled WGS sequence"/>
</dbReference>
<feature type="region of interest" description="Disordered" evidence="1">
    <location>
        <begin position="790"/>
        <end position="1048"/>
    </location>
</feature>
<keyword evidence="3" id="KW-1185">Reference proteome</keyword>
<feature type="compositionally biased region" description="Basic and acidic residues" evidence="1">
    <location>
        <begin position="1356"/>
        <end position="1367"/>
    </location>
</feature>
<feature type="compositionally biased region" description="Polar residues" evidence="1">
    <location>
        <begin position="851"/>
        <end position="865"/>
    </location>
</feature>
<feature type="compositionally biased region" description="Low complexity" evidence="1">
    <location>
        <begin position="284"/>
        <end position="295"/>
    </location>
</feature>
<feature type="region of interest" description="Disordered" evidence="1">
    <location>
        <begin position="1421"/>
        <end position="1482"/>
    </location>
</feature>
<feature type="compositionally biased region" description="Acidic residues" evidence="1">
    <location>
        <begin position="267"/>
        <end position="283"/>
    </location>
</feature>
<dbReference type="GO" id="GO:0006406">
    <property type="term" value="P:mRNA export from nucleus"/>
    <property type="evidence" value="ECO:0007669"/>
    <property type="project" value="InterPro"/>
</dbReference>
<feature type="compositionally biased region" description="Basic and acidic residues" evidence="1">
    <location>
        <begin position="1032"/>
        <end position="1041"/>
    </location>
</feature>
<feature type="region of interest" description="Disordered" evidence="1">
    <location>
        <begin position="574"/>
        <end position="605"/>
    </location>
</feature>
<dbReference type="GO" id="GO:0006397">
    <property type="term" value="P:mRNA processing"/>
    <property type="evidence" value="ECO:0007669"/>
    <property type="project" value="InterPro"/>
</dbReference>
<gene>
    <name evidence="2" type="ORF">Fcan01_02549</name>
</gene>
<evidence type="ECO:0000313" key="2">
    <source>
        <dbReference type="EMBL" id="OXA64690.1"/>
    </source>
</evidence>
<feature type="compositionally biased region" description="Polar residues" evidence="1">
    <location>
        <begin position="22"/>
        <end position="43"/>
    </location>
</feature>
<feature type="compositionally biased region" description="Low complexity" evidence="1">
    <location>
        <begin position="802"/>
        <end position="814"/>
    </location>
</feature>
<dbReference type="SUPFAM" id="SSF48371">
    <property type="entry name" value="ARM repeat"/>
    <property type="match status" value="1"/>
</dbReference>
<dbReference type="OrthoDB" id="63891at2759"/>
<dbReference type="EMBL" id="LNIX01000001">
    <property type="protein sequence ID" value="OXA64690.1"/>
    <property type="molecule type" value="Genomic_DNA"/>
</dbReference>
<dbReference type="PANTHER" id="PTHR21597:SF0">
    <property type="entry name" value="THO COMPLEX SUBUNIT 2"/>
    <property type="match status" value="1"/>
</dbReference>
<feature type="region of interest" description="Disordered" evidence="1">
    <location>
        <begin position="1342"/>
        <end position="1405"/>
    </location>
</feature>
<sequence>MSIRNNYLQSVPYPKTHPYRRQYSTTNDGFGTRNRFVSTSTTSEIDEEDSADGEKGIGARTRNITESAKDHNIMSRIGFHINEQEIETDISSEDYKFVPSSSRAFSSQQLAYLSLPDLLNLSSSGMTSNDSAGENLNPRSLTASGATASPSYSIESVVMDLESEDIQVFDNISIDEVDDETEYTSGEGRREEDDDEFINMRVKVEKKPYPTKAMKVTVSVQPPSEVEEDLDELYEQYEDEDEVSASGVSVDVNSENASSNESRQDSSEESESVEDDEIEEESESSLSSEHQSNSSDSEDSGAGDVDSEDVDNDDEEEEEEEEVDDEISRDRDSGVKTETPKIIRHDDKEGEHKTESLVEEAPKDETEKMMELLSTAIDDSEKSKEKLILEKVLEAEAIAVAEGEKLAAQVGESKTSSPLVKVKGLGESVVSGVTRAVSSAVGSKENIIISTGEQGKILPDNVGDVLAGVPQGLDVLKVEKDQFGVVPIENTVKTQVKELDKRIHHEASAISGELKKSGEESIKALSSPSTATGSVLDVPTTALVVANVIVHGTPKSSLPNPVIATSKADVSNVPVETLNSAQPKLEKMSAPTMSTGESQQSSIQVNPVAPVLSQINVPENSPTSPNKKSPDKEEYLSVYAPDSMDSSEEEEDNIFRTHEKTSAETAEERKAVEQAKDKLIEDWKSTRRESIDEIDEKFQHILEDMVSELDMSPVVPVLSKKLKDAVHVSDEDESEKTPNKTLSARSSELVMFTDNDMFEDNMSQKQLSPISEHSSAQSNARYMAMLDAKMKSSAQEKVPLDKQNSQSSLKSLNSAGSNTSRKCSPSPKPISTPTVSNNGTPSRLNDKRVSNESPPVNSKSPNRTPSAKYLHSKSELTRPPSNRPSSKASLKSNNQLSQSPNRSSSNNASTLGAGNKSVGDTSSLSTSSANPVSLPIVARDTNSPNSSHRIQEAGERPSSKMLLPTSPKISKSNYDSLSLSSQGSKSPSMSRHSSLQTDQSMEEMGPIGEDENDLPNFNSIQPNSELGEEESESGRDDDSPSQRRKWKNSTEIASTLSHYLHVVKTETIENCVCEVIPLLTQLLVKSRKSKAEHALPTMIASLSAVRVLCERLLHVKLASGEKALRNMDLSWLLRILCKLSADPESKLKPEASFTLAKLVKAAGPELITRPIYFLLVMENDGVGHRRGSQGSKTKAAALDTLTYALLSFPKEEFDDLEEISRWVCLVVMHPARRVRQAALECIAVLGSLIGSPDAAASRFRGYLLHEAEQQYNKSDSDGSTAGQQSAIKTFDGKGIFDVSAITAISFRIRKRIMPLPSPQGLVEYGVKVPTGQELVLILTKMQEEEEDEFEGSTSDDSVHSSKSKDNNSDGNSESESIRMSDLEKSTNDKTFGKKQKLVKDVESDDDVDLITPDVAYILAGKGRVNKQELVNNNDESANNDGEATAQQNDKEKRKKALKRKRQKKRHVERTYSEYEDDSHGDE</sequence>
<feature type="compositionally biased region" description="Low complexity" evidence="1">
    <location>
        <begin position="970"/>
        <end position="990"/>
    </location>
</feature>
<dbReference type="InterPro" id="IPR011989">
    <property type="entry name" value="ARM-like"/>
</dbReference>
<feature type="compositionally biased region" description="Polar residues" evidence="1">
    <location>
        <begin position="1428"/>
        <end position="1447"/>
    </location>
</feature>
<feature type="region of interest" description="Disordered" evidence="1">
    <location>
        <begin position="208"/>
        <end position="366"/>
    </location>
</feature>
<feature type="compositionally biased region" description="Polar residues" evidence="1">
    <location>
        <begin position="815"/>
        <end position="843"/>
    </location>
</feature>
<feature type="compositionally biased region" description="Basic and acidic residues" evidence="1">
    <location>
        <begin position="1375"/>
        <end position="1401"/>
    </location>
</feature>
<feature type="region of interest" description="Disordered" evidence="1">
    <location>
        <begin position="1"/>
        <end position="59"/>
    </location>
</feature>
<dbReference type="InterPro" id="IPR040007">
    <property type="entry name" value="Tho2"/>
</dbReference>
<feature type="compositionally biased region" description="Basic residues" evidence="1">
    <location>
        <begin position="1452"/>
        <end position="1467"/>
    </location>
</feature>
<feature type="compositionally biased region" description="Polar residues" evidence="1">
    <location>
        <begin position="615"/>
        <end position="627"/>
    </location>
</feature>
<dbReference type="PANTHER" id="PTHR21597">
    <property type="entry name" value="THO2 PROTEIN"/>
    <property type="match status" value="1"/>
</dbReference>
<feature type="region of interest" description="Disordered" evidence="1">
    <location>
        <begin position="126"/>
        <end position="148"/>
    </location>
</feature>
<feature type="compositionally biased region" description="Acidic residues" evidence="1">
    <location>
        <begin position="296"/>
        <end position="325"/>
    </location>
</feature>
<organism evidence="2 3">
    <name type="scientific">Folsomia candida</name>
    <name type="common">Springtail</name>
    <dbReference type="NCBI Taxonomy" id="158441"/>
    <lineage>
        <taxon>Eukaryota</taxon>
        <taxon>Metazoa</taxon>
        <taxon>Ecdysozoa</taxon>
        <taxon>Arthropoda</taxon>
        <taxon>Hexapoda</taxon>
        <taxon>Collembola</taxon>
        <taxon>Entomobryomorpha</taxon>
        <taxon>Isotomoidea</taxon>
        <taxon>Isotomidae</taxon>
        <taxon>Proisotominae</taxon>
        <taxon>Folsomia</taxon>
    </lineage>
</organism>
<feature type="region of interest" description="Disordered" evidence="1">
    <location>
        <begin position="178"/>
        <end position="197"/>
    </location>
</feature>
<dbReference type="InterPro" id="IPR016024">
    <property type="entry name" value="ARM-type_fold"/>
</dbReference>
<name>A0A226F5T7_FOLCA</name>
<feature type="region of interest" description="Disordered" evidence="1">
    <location>
        <begin position="727"/>
        <end position="747"/>
    </location>
</feature>
<feature type="region of interest" description="Disordered" evidence="1">
    <location>
        <begin position="615"/>
        <end position="634"/>
    </location>
</feature>
<proteinExistence type="predicted"/>
<dbReference type="Gene3D" id="1.25.10.10">
    <property type="entry name" value="Leucine-rich Repeat Variant"/>
    <property type="match status" value="1"/>
</dbReference>
<feature type="compositionally biased region" description="Acidic residues" evidence="1">
    <location>
        <begin position="225"/>
        <end position="243"/>
    </location>
</feature>
<reference evidence="2 3" key="1">
    <citation type="submission" date="2015-12" db="EMBL/GenBank/DDBJ databases">
        <title>The genome of Folsomia candida.</title>
        <authorList>
            <person name="Faddeeva A."/>
            <person name="Derks M.F."/>
            <person name="Anvar Y."/>
            <person name="Smit S."/>
            <person name="Van Straalen N."/>
            <person name="Roelofs D."/>
        </authorList>
    </citation>
    <scope>NUCLEOTIDE SEQUENCE [LARGE SCALE GENOMIC DNA]</scope>
    <source>
        <strain evidence="2 3">VU population</strain>
        <tissue evidence="2">Whole body</tissue>
    </source>
</reference>
<evidence type="ECO:0000313" key="3">
    <source>
        <dbReference type="Proteomes" id="UP000198287"/>
    </source>
</evidence>
<dbReference type="GO" id="GO:0003729">
    <property type="term" value="F:mRNA binding"/>
    <property type="evidence" value="ECO:0007669"/>
    <property type="project" value="TreeGrafter"/>
</dbReference>
<feature type="compositionally biased region" description="Acidic residues" evidence="1">
    <location>
        <begin position="1473"/>
        <end position="1482"/>
    </location>
</feature>
<evidence type="ECO:0000256" key="1">
    <source>
        <dbReference type="SAM" id="MobiDB-lite"/>
    </source>
</evidence>
<protein>
    <recommendedName>
        <fullName evidence="4">TOG domain-containing protein</fullName>
    </recommendedName>
</protein>
<feature type="compositionally biased region" description="Basic and acidic residues" evidence="1">
    <location>
        <begin position="326"/>
        <end position="366"/>
    </location>
</feature>
<dbReference type="OMA" id="HHEASAI"/>
<comment type="caution">
    <text evidence="2">The sequence shown here is derived from an EMBL/GenBank/DDBJ whole genome shotgun (WGS) entry which is preliminary data.</text>
</comment>
<accession>A0A226F5T7</accession>
<dbReference type="GO" id="GO:0000445">
    <property type="term" value="C:THO complex part of transcription export complex"/>
    <property type="evidence" value="ECO:0007669"/>
    <property type="project" value="TreeGrafter"/>
</dbReference>
<evidence type="ECO:0008006" key="4">
    <source>
        <dbReference type="Google" id="ProtNLM"/>
    </source>
</evidence>
<feature type="compositionally biased region" description="Basic and acidic residues" evidence="1">
    <location>
        <begin position="949"/>
        <end position="958"/>
    </location>
</feature>